<dbReference type="EMBL" id="JAJIRN010000010">
    <property type="protein sequence ID" value="MCV2370550.1"/>
    <property type="molecule type" value="Genomic_DNA"/>
</dbReference>
<protein>
    <submittedName>
        <fullName evidence="1">Uncharacterized protein</fullName>
    </submittedName>
</protein>
<name>A0ABT2YKF9_9BURK</name>
<organism evidence="1 2">
    <name type="scientific">Roseateles oligotrophus</name>
    <dbReference type="NCBI Taxonomy" id="1769250"/>
    <lineage>
        <taxon>Bacteria</taxon>
        <taxon>Pseudomonadati</taxon>
        <taxon>Pseudomonadota</taxon>
        <taxon>Betaproteobacteria</taxon>
        <taxon>Burkholderiales</taxon>
        <taxon>Sphaerotilaceae</taxon>
        <taxon>Roseateles</taxon>
    </lineage>
</organism>
<accession>A0ABT2YKF9</accession>
<gene>
    <name evidence="1" type="ORF">LNV07_20905</name>
</gene>
<comment type="caution">
    <text evidence="1">The sequence shown here is derived from an EMBL/GenBank/DDBJ whole genome shotgun (WGS) entry which is preliminary data.</text>
</comment>
<sequence length="296" mass="31752">MQPKPGTLYSYALANKIAGAYLGTANAAQINANFNSNLGNAGCLDGTFFYLGLDSNHGANIDFVVTLLHEMGHGIGFQTFTNGSTGAQNGGYLAIWDHFLYGSTAGKLWKDMTNAERQASALSIDKLAWTGAGVTIPSVRITQADGVALLGQLAKRTRTSSGVVGAFNLVGSQYSGADPLGRMMMFAPNPYQSGSSVSHFDTSAFRNQLMEPAISGDLTQSVLLPQDLTFKLLQDIGWKVPTNAGRAGMLGLPGSKRQGVLSTLPFFHCRLLPPMLLVEFPRRRFHLGEYPCDSKH</sequence>
<keyword evidence="2" id="KW-1185">Reference proteome</keyword>
<evidence type="ECO:0000313" key="1">
    <source>
        <dbReference type="EMBL" id="MCV2370550.1"/>
    </source>
</evidence>
<proteinExistence type="predicted"/>
<dbReference type="RefSeq" id="WP_263573142.1">
    <property type="nucleotide sequence ID" value="NZ_JAJIRN010000010.1"/>
</dbReference>
<evidence type="ECO:0000313" key="2">
    <source>
        <dbReference type="Proteomes" id="UP001209701"/>
    </source>
</evidence>
<reference evidence="1 2" key="1">
    <citation type="submission" date="2021-11" db="EMBL/GenBank/DDBJ databases">
        <authorList>
            <person name="Liang Q."/>
            <person name="Mou H."/>
            <person name="Liu Z."/>
        </authorList>
    </citation>
    <scope>NUCLEOTIDE SEQUENCE [LARGE SCALE GENOMIC DNA]</scope>
    <source>
        <strain evidence="1 2">CHU3</strain>
    </source>
</reference>
<dbReference type="Proteomes" id="UP001209701">
    <property type="component" value="Unassembled WGS sequence"/>
</dbReference>